<proteinExistence type="predicted"/>
<evidence type="ECO:0000256" key="4">
    <source>
        <dbReference type="PROSITE-ProRule" id="PRU00134"/>
    </source>
</evidence>
<evidence type="ECO:0000313" key="6">
    <source>
        <dbReference type="EMBL" id="KAF7189237.1"/>
    </source>
</evidence>
<reference evidence="6" key="1">
    <citation type="submission" date="2020-04" db="EMBL/GenBank/DDBJ databases">
        <title>Draft genome resource of the tomato pathogen Pseudocercospora fuligena.</title>
        <authorList>
            <person name="Zaccaron A."/>
        </authorList>
    </citation>
    <scope>NUCLEOTIDE SEQUENCE</scope>
    <source>
        <strain evidence="6">PF001</strain>
    </source>
</reference>
<evidence type="ECO:0000256" key="3">
    <source>
        <dbReference type="ARBA" id="ARBA00022833"/>
    </source>
</evidence>
<dbReference type="Gene3D" id="6.10.140.2220">
    <property type="match status" value="1"/>
</dbReference>
<evidence type="ECO:0000256" key="2">
    <source>
        <dbReference type="ARBA" id="ARBA00022771"/>
    </source>
</evidence>
<organism evidence="6 7">
    <name type="scientific">Pseudocercospora fuligena</name>
    <dbReference type="NCBI Taxonomy" id="685502"/>
    <lineage>
        <taxon>Eukaryota</taxon>
        <taxon>Fungi</taxon>
        <taxon>Dikarya</taxon>
        <taxon>Ascomycota</taxon>
        <taxon>Pezizomycotina</taxon>
        <taxon>Dothideomycetes</taxon>
        <taxon>Dothideomycetidae</taxon>
        <taxon>Mycosphaerellales</taxon>
        <taxon>Mycosphaerellaceae</taxon>
        <taxon>Pseudocercospora</taxon>
    </lineage>
</organism>
<keyword evidence="3" id="KW-0862">Zinc</keyword>
<keyword evidence="1" id="KW-0479">Metal-binding</keyword>
<gene>
    <name evidence="6" type="ORF">HII31_09390</name>
</gene>
<dbReference type="Pfam" id="PF01753">
    <property type="entry name" value="zf-MYND"/>
    <property type="match status" value="1"/>
</dbReference>
<evidence type="ECO:0000259" key="5">
    <source>
        <dbReference type="PROSITE" id="PS50865"/>
    </source>
</evidence>
<feature type="domain" description="MYND-type" evidence="5">
    <location>
        <begin position="230"/>
        <end position="273"/>
    </location>
</feature>
<sequence length="278" mass="31119">MQNTALGNGIHQFHSVSVQPTGSTDAVIWHSNIRLDEGGFISYGTPTKVSAKTIESHPSFHKVALAAQLGIPLGSVPISAYMPNSNSDPEDITRNNAHMSNGNIFANYLHVSINTDDPLSFSYNSCPPFEGDVLFIRLDHGPLNVRQMHALEQFCCSMKHFIRYRDQVGTKSDPKAFAREILNEYNPKAFARFFEEQRRMCILKYKQQGLGESIKEWEGTECPVIDLCGAANCLKGVEEVEGGKLEVCSRCKVKRYCGKSCQKEDWGRHKRSCRKAKA</sequence>
<dbReference type="InterPro" id="IPR002893">
    <property type="entry name" value="Znf_MYND"/>
</dbReference>
<evidence type="ECO:0000256" key="1">
    <source>
        <dbReference type="ARBA" id="ARBA00022723"/>
    </source>
</evidence>
<keyword evidence="7" id="KW-1185">Reference proteome</keyword>
<name>A0A8H6VG44_9PEZI</name>
<dbReference type="EMBL" id="JABCIY010000193">
    <property type="protein sequence ID" value="KAF7189237.1"/>
    <property type="molecule type" value="Genomic_DNA"/>
</dbReference>
<dbReference type="OrthoDB" id="3648505at2759"/>
<dbReference type="Proteomes" id="UP000660729">
    <property type="component" value="Unassembled WGS sequence"/>
</dbReference>
<protein>
    <recommendedName>
        <fullName evidence="5">MYND-type domain-containing protein</fullName>
    </recommendedName>
</protein>
<evidence type="ECO:0000313" key="7">
    <source>
        <dbReference type="Proteomes" id="UP000660729"/>
    </source>
</evidence>
<dbReference type="PROSITE" id="PS50865">
    <property type="entry name" value="ZF_MYND_2"/>
    <property type="match status" value="1"/>
</dbReference>
<comment type="caution">
    <text evidence="6">The sequence shown here is derived from an EMBL/GenBank/DDBJ whole genome shotgun (WGS) entry which is preliminary data.</text>
</comment>
<accession>A0A8H6VG44</accession>
<dbReference type="GO" id="GO:0008270">
    <property type="term" value="F:zinc ion binding"/>
    <property type="evidence" value="ECO:0007669"/>
    <property type="project" value="UniProtKB-KW"/>
</dbReference>
<keyword evidence="2 4" id="KW-0863">Zinc-finger</keyword>
<dbReference type="AlphaFoldDB" id="A0A8H6VG44"/>
<dbReference type="SUPFAM" id="SSF144232">
    <property type="entry name" value="HIT/MYND zinc finger-like"/>
    <property type="match status" value="1"/>
</dbReference>